<dbReference type="GO" id="GO:0005737">
    <property type="term" value="C:cytoplasm"/>
    <property type="evidence" value="ECO:0007669"/>
    <property type="project" value="UniProtKB-SubCell"/>
</dbReference>
<dbReference type="InterPro" id="IPR038214">
    <property type="entry name" value="WPP_sf"/>
</dbReference>
<evidence type="ECO:0000256" key="5">
    <source>
        <dbReference type="SAM" id="MobiDB-lite"/>
    </source>
</evidence>
<feature type="region of interest" description="Disordered" evidence="5">
    <location>
        <begin position="193"/>
        <end position="245"/>
    </location>
</feature>
<evidence type="ECO:0000256" key="1">
    <source>
        <dbReference type="ARBA" id="ARBA00004123"/>
    </source>
</evidence>
<sequence>MPAKLMLVYRKPYSAASAATTFNSWLSSQPTRDVVVNRPIGTLSATSILSKRYNTLSSNEASVVTCQIEDEVFSSATVMVTASTIDGIETLQLYSREISKHMLKTNTATSSSFFAFKWVIPFVPKTHSLVSPDTLNPLLAYLSLPQVTFGPKSRGTSYVLATGDRNDSLNVATSKEGKDKVSSPSKVYNSLVSENPMASYLPRNDEDRYKLSLTEGSSRERHDNTNTQSLYNEPPKSSPQQNEAR</sequence>
<keyword evidence="8" id="KW-1185">Reference proteome</keyword>
<dbReference type="PANTHER" id="PTHR34362:SF1">
    <property type="entry name" value="WPP DOMAIN-CONTAINING PROTEIN 1-RELATED"/>
    <property type="match status" value="1"/>
</dbReference>
<dbReference type="InterPro" id="IPR044692">
    <property type="entry name" value="WPP1/2/3"/>
</dbReference>
<evidence type="ECO:0000256" key="3">
    <source>
        <dbReference type="ARBA" id="ARBA00022490"/>
    </source>
</evidence>
<evidence type="ECO:0000313" key="8">
    <source>
        <dbReference type="Proteomes" id="UP001603857"/>
    </source>
</evidence>
<name>A0ABD1LSW4_9FABA</name>
<dbReference type="Proteomes" id="UP001603857">
    <property type="component" value="Unassembled WGS sequence"/>
</dbReference>
<evidence type="ECO:0000256" key="2">
    <source>
        <dbReference type="ARBA" id="ARBA00004496"/>
    </source>
</evidence>
<dbReference type="GO" id="GO:0005634">
    <property type="term" value="C:nucleus"/>
    <property type="evidence" value="ECO:0007669"/>
    <property type="project" value="UniProtKB-SubCell"/>
</dbReference>
<dbReference type="InterPro" id="IPR025265">
    <property type="entry name" value="WPP_dom"/>
</dbReference>
<keyword evidence="3" id="KW-0963">Cytoplasm</keyword>
<accession>A0ABD1LSW4</accession>
<feature type="domain" description="WPP" evidence="6">
    <location>
        <begin position="23"/>
        <end position="108"/>
    </location>
</feature>
<reference evidence="7 8" key="1">
    <citation type="submission" date="2024-08" db="EMBL/GenBank/DDBJ databases">
        <title>Insights into the chromosomal genome structure of Flemingia macrophylla.</title>
        <authorList>
            <person name="Ding Y."/>
            <person name="Zhao Y."/>
            <person name="Bi W."/>
            <person name="Wu M."/>
            <person name="Zhao G."/>
            <person name="Gong Y."/>
            <person name="Li W."/>
            <person name="Zhang P."/>
        </authorList>
    </citation>
    <scope>NUCLEOTIDE SEQUENCE [LARGE SCALE GENOMIC DNA]</scope>
    <source>
        <strain evidence="7">DYQJB</strain>
        <tissue evidence="7">Leaf</tissue>
    </source>
</reference>
<dbReference type="Gene3D" id="1.10.246.200">
    <property type="entry name" value="WPP domain"/>
    <property type="match status" value="1"/>
</dbReference>
<evidence type="ECO:0000313" key="7">
    <source>
        <dbReference type="EMBL" id="KAL2326621.1"/>
    </source>
</evidence>
<dbReference type="Pfam" id="PF13943">
    <property type="entry name" value="WPP"/>
    <property type="match status" value="1"/>
</dbReference>
<evidence type="ECO:0000256" key="4">
    <source>
        <dbReference type="ARBA" id="ARBA00023242"/>
    </source>
</evidence>
<gene>
    <name evidence="7" type="ORF">Fmac_025679</name>
</gene>
<organism evidence="7 8">
    <name type="scientific">Flemingia macrophylla</name>
    <dbReference type="NCBI Taxonomy" id="520843"/>
    <lineage>
        <taxon>Eukaryota</taxon>
        <taxon>Viridiplantae</taxon>
        <taxon>Streptophyta</taxon>
        <taxon>Embryophyta</taxon>
        <taxon>Tracheophyta</taxon>
        <taxon>Spermatophyta</taxon>
        <taxon>Magnoliopsida</taxon>
        <taxon>eudicotyledons</taxon>
        <taxon>Gunneridae</taxon>
        <taxon>Pentapetalae</taxon>
        <taxon>rosids</taxon>
        <taxon>fabids</taxon>
        <taxon>Fabales</taxon>
        <taxon>Fabaceae</taxon>
        <taxon>Papilionoideae</taxon>
        <taxon>50 kb inversion clade</taxon>
        <taxon>NPAAA clade</taxon>
        <taxon>indigoferoid/millettioid clade</taxon>
        <taxon>Phaseoleae</taxon>
        <taxon>Flemingia</taxon>
    </lineage>
</organism>
<dbReference type="PANTHER" id="PTHR34362">
    <property type="entry name" value="WPP DOMAIN-CONTAINING PROTEIN 1-RELATED"/>
    <property type="match status" value="1"/>
</dbReference>
<comment type="subcellular location">
    <subcellularLocation>
        <location evidence="2">Cytoplasm</location>
    </subcellularLocation>
    <subcellularLocation>
        <location evidence="1">Nucleus</location>
    </subcellularLocation>
</comment>
<proteinExistence type="predicted"/>
<dbReference type="EMBL" id="JBGMDY010000008">
    <property type="protein sequence ID" value="KAL2326621.1"/>
    <property type="molecule type" value="Genomic_DNA"/>
</dbReference>
<dbReference type="AlphaFoldDB" id="A0ABD1LSW4"/>
<protein>
    <recommendedName>
        <fullName evidence="6">WPP domain-containing protein</fullName>
    </recommendedName>
</protein>
<keyword evidence="4" id="KW-0539">Nucleus</keyword>
<evidence type="ECO:0000259" key="6">
    <source>
        <dbReference type="Pfam" id="PF13943"/>
    </source>
</evidence>
<comment type="caution">
    <text evidence="7">The sequence shown here is derived from an EMBL/GenBank/DDBJ whole genome shotgun (WGS) entry which is preliminary data.</text>
</comment>